<dbReference type="EMBL" id="AZHX01000036">
    <property type="protein sequence ID" value="ETX09185.1"/>
    <property type="molecule type" value="Genomic_DNA"/>
</dbReference>
<evidence type="ECO:0000259" key="1">
    <source>
        <dbReference type="Pfam" id="PF00551"/>
    </source>
</evidence>
<reference evidence="2 3" key="1">
    <citation type="journal article" date="2014" name="Nature">
        <title>An environmental bacterial taxon with a large and distinct metabolic repertoire.</title>
        <authorList>
            <person name="Wilson M.C."/>
            <person name="Mori T."/>
            <person name="Ruckert C."/>
            <person name="Uria A.R."/>
            <person name="Helf M.J."/>
            <person name="Takada K."/>
            <person name="Gernert C."/>
            <person name="Steffens U.A."/>
            <person name="Heycke N."/>
            <person name="Schmitt S."/>
            <person name="Rinke C."/>
            <person name="Helfrich E.J."/>
            <person name="Brachmann A.O."/>
            <person name="Gurgui C."/>
            <person name="Wakimoto T."/>
            <person name="Kracht M."/>
            <person name="Crusemann M."/>
            <person name="Hentschel U."/>
            <person name="Abe I."/>
            <person name="Matsunaga S."/>
            <person name="Kalinowski J."/>
            <person name="Takeyama H."/>
            <person name="Piel J."/>
        </authorList>
    </citation>
    <scope>NUCLEOTIDE SEQUENCE [LARGE SCALE GENOMIC DNA]</scope>
    <source>
        <strain evidence="3">TSY2</strain>
    </source>
</reference>
<evidence type="ECO:0000313" key="3">
    <source>
        <dbReference type="Proteomes" id="UP000019140"/>
    </source>
</evidence>
<gene>
    <name evidence="2" type="ORF">ETSY2_00995</name>
</gene>
<dbReference type="AlphaFoldDB" id="W4MG67"/>
<name>W4MG67_9BACT</name>
<dbReference type="Gene3D" id="3.40.50.170">
    <property type="entry name" value="Formyl transferase, N-terminal domain"/>
    <property type="match status" value="1"/>
</dbReference>
<dbReference type="InterPro" id="IPR036477">
    <property type="entry name" value="Formyl_transf_N_sf"/>
</dbReference>
<organism evidence="2 3">
    <name type="scientific">Candidatus Entotheonella gemina</name>
    <dbReference type="NCBI Taxonomy" id="1429439"/>
    <lineage>
        <taxon>Bacteria</taxon>
        <taxon>Pseudomonadati</taxon>
        <taxon>Nitrospinota/Tectimicrobiota group</taxon>
        <taxon>Candidatus Tectimicrobiota</taxon>
        <taxon>Candidatus Entotheonellia</taxon>
        <taxon>Candidatus Entotheonellales</taxon>
        <taxon>Candidatus Entotheonellaceae</taxon>
        <taxon>Candidatus Entotheonella</taxon>
    </lineage>
</organism>
<feature type="domain" description="Formyl transferase N-terminal" evidence="1">
    <location>
        <begin position="93"/>
        <end position="216"/>
    </location>
</feature>
<dbReference type="HOGENOM" id="CLU_999967_0_0_7"/>
<comment type="caution">
    <text evidence="2">The sequence shown here is derived from an EMBL/GenBank/DDBJ whole genome shotgun (WGS) entry which is preliminary data.</text>
</comment>
<dbReference type="Pfam" id="PF00551">
    <property type="entry name" value="Formyl_trans_N"/>
    <property type="match status" value="1"/>
</dbReference>
<accession>W4MG67</accession>
<protein>
    <recommendedName>
        <fullName evidence="1">Formyl transferase N-terminal domain-containing protein</fullName>
    </recommendedName>
</protein>
<keyword evidence="3" id="KW-1185">Reference proteome</keyword>
<dbReference type="SUPFAM" id="SSF53328">
    <property type="entry name" value="Formyltransferase"/>
    <property type="match status" value="1"/>
</dbReference>
<sequence>MTSFLVLTTHNLPEAYFLVDFLLRQRQHVAVVNLKGRPKSHHLKIFKRLKKKYGAVYVLDLLLGKLLLPYIMPSHVQPFPGLTQDNIQSYIKSIPYFESHNPHDHATLGYIKQFSPDYILAAGAPILREKLFGLSTYGTLNRHLGWAPAYRGSDCPLWTLSLGAFHEVGFIVHYVTKQIDRGDLLMRKRVPIPAGLPLSHFLAHLQLTASTGYVDVLDTIIANGELTRTPQESGGTQWHFPPAGLSTMLKAKRNYNRLISQGDPQHAGQR</sequence>
<proteinExistence type="predicted"/>
<dbReference type="Proteomes" id="UP000019140">
    <property type="component" value="Unassembled WGS sequence"/>
</dbReference>
<evidence type="ECO:0000313" key="2">
    <source>
        <dbReference type="EMBL" id="ETX09185.1"/>
    </source>
</evidence>
<dbReference type="InterPro" id="IPR002376">
    <property type="entry name" value="Formyl_transf_N"/>
</dbReference>